<evidence type="ECO:0000256" key="3">
    <source>
        <dbReference type="ARBA" id="ARBA00022692"/>
    </source>
</evidence>
<dbReference type="OrthoDB" id="23692at2"/>
<evidence type="ECO:0000256" key="4">
    <source>
        <dbReference type="ARBA" id="ARBA00022989"/>
    </source>
</evidence>
<feature type="transmembrane region" description="Helical" evidence="6">
    <location>
        <begin position="70"/>
        <end position="87"/>
    </location>
</feature>
<comment type="caution">
    <text evidence="8">The sequence shown here is derived from an EMBL/GenBank/DDBJ whole genome shotgun (WGS) entry which is preliminary data.</text>
</comment>
<dbReference type="RefSeq" id="WP_146884168.1">
    <property type="nucleotide sequence ID" value="NZ_BJXB01000007.1"/>
</dbReference>
<feature type="transmembrane region" description="Helical" evidence="6">
    <location>
        <begin position="40"/>
        <end position="58"/>
    </location>
</feature>
<dbReference type="Gene3D" id="3.30.70.270">
    <property type="match status" value="1"/>
</dbReference>
<dbReference type="AlphaFoldDB" id="A0A511N0G7"/>
<evidence type="ECO:0000313" key="9">
    <source>
        <dbReference type="Proteomes" id="UP000321306"/>
    </source>
</evidence>
<dbReference type="GO" id="GO:0005886">
    <property type="term" value="C:plasma membrane"/>
    <property type="evidence" value="ECO:0007669"/>
    <property type="project" value="UniProtKB-SubCell"/>
</dbReference>
<feature type="transmembrane region" description="Helical" evidence="6">
    <location>
        <begin position="7"/>
        <end position="28"/>
    </location>
</feature>
<dbReference type="Pfam" id="PF07694">
    <property type="entry name" value="5TM-5TMR_LYT"/>
    <property type="match status" value="1"/>
</dbReference>
<keyword evidence="2" id="KW-1003">Cell membrane</keyword>
<dbReference type="GO" id="GO:0043709">
    <property type="term" value="P:cell adhesion involved in single-species biofilm formation"/>
    <property type="evidence" value="ECO:0007669"/>
    <property type="project" value="TreeGrafter"/>
</dbReference>
<dbReference type="Proteomes" id="UP000321306">
    <property type="component" value="Unassembled WGS sequence"/>
</dbReference>
<evidence type="ECO:0000313" key="8">
    <source>
        <dbReference type="EMBL" id="GEM46352.1"/>
    </source>
</evidence>
<comment type="subcellular location">
    <subcellularLocation>
        <location evidence="1">Cell membrane</location>
        <topology evidence="1">Multi-pass membrane protein</topology>
    </subcellularLocation>
</comment>
<dbReference type="PANTHER" id="PTHR45138">
    <property type="entry name" value="REGULATORY COMPONENTS OF SENSORY TRANSDUCTION SYSTEM"/>
    <property type="match status" value="1"/>
</dbReference>
<evidence type="ECO:0000256" key="1">
    <source>
        <dbReference type="ARBA" id="ARBA00004651"/>
    </source>
</evidence>
<evidence type="ECO:0000256" key="5">
    <source>
        <dbReference type="ARBA" id="ARBA00023136"/>
    </source>
</evidence>
<gene>
    <name evidence="8" type="ORF">DC3_19870</name>
</gene>
<dbReference type="GO" id="GO:0052621">
    <property type="term" value="F:diguanylate cyclase activity"/>
    <property type="evidence" value="ECO:0007669"/>
    <property type="project" value="TreeGrafter"/>
</dbReference>
<dbReference type="GO" id="GO:0000155">
    <property type="term" value="F:phosphorelay sensor kinase activity"/>
    <property type="evidence" value="ECO:0007669"/>
    <property type="project" value="InterPro"/>
</dbReference>
<feature type="transmembrane region" description="Helical" evidence="6">
    <location>
        <begin position="107"/>
        <end position="126"/>
    </location>
</feature>
<dbReference type="InterPro" id="IPR000160">
    <property type="entry name" value="GGDEF_dom"/>
</dbReference>
<protein>
    <submittedName>
        <fullName evidence="8">GGDEF domain-containing protein</fullName>
    </submittedName>
</protein>
<dbReference type="PROSITE" id="PS50887">
    <property type="entry name" value="GGDEF"/>
    <property type="match status" value="1"/>
</dbReference>
<dbReference type="InterPro" id="IPR011620">
    <property type="entry name" value="Sig_transdc_His_kinase_LytS_TM"/>
</dbReference>
<dbReference type="InterPro" id="IPR043128">
    <property type="entry name" value="Rev_trsase/Diguanyl_cyclase"/>
</dbReference>
<evidence type="ECO:0000259" key="7">
    <source>
        <dbReference type="PROSITE" id="PS50887"/>
    </source>
</evidence>
<dbReference type="GO" id="GO:1902201">
    <property type="term" value="P:negative regulation of bacterial-type flagellum-dependent cell motility"/>
    <property type="evidence" value="ECO:0007669"/>
    <property type="project" value="TreeGrafter"/>
</dbReference>
<dbReference type="PANTHER" id="PTHR45138:SF6">
    <property type="entry name" value="DIGUANYLATE CYCLASE DGCN"/>
    <property type="match status" value="1"/>
</dbReference>
<dbReference type="Pfam" id="PF00990">
    <property type="entry name" value="GGDEF"/>
    <property type="match status" value="1"/>
</dbReference>
<keyword evidence="5 6" id="KW-0472">Membrane</keyword>
<organism evidence="8 9">
    <name type="scientific">Deinococcus cellulosilyticus (strain DSM 18568 / NBRC 106333 / KACC 11606 / 5516J-15)</name>
    <dbReference type="NCBI Taxonomy" id="1223518"/>
    <lineage>
        <taxon>Bacteria</taxon>
        <taxon>Thermotogati</taxon>
        <taxon>Deinococcota</taxon>
        <taxon>Deinococci</taxon>
        <taxon>Deinococcales</taxon>
        <taxon>Deinococcaceae</taxon>
        <taxon>Deinococcus</taxon>
    </lineage>
</organism>
<reference evidence="8 9" key="1">
    <citation type="submission" date="2019-07" db="EMBL/GenBank/DDBJ databases">
        <title>Whole genome shotgun sequence of Deinococcus cellulosilyticus NBRC 106333.</title>
        <authorList>
            <person name="Hosoyama A."/>
            <person name="Uohara A."/>
            <person name="Ohji S."/>
            <person name="Ichikawa N."/>
        </authorList>
    </citation>
    <scope>NUCLEOTIDE SEQUENCE [LARGE SCALE GENOMIC DNA]</scope>
    <source>
        <strain evidence="8 9">NBRC 106333</strain>
    </source>
</reference>
<name>A0A511N0G7_DEIC1</name>
<dbReference type="EMBL" id="BJXB01000007">
    <property type="protein sequence ID" value="GEM46352.1"/>
    <property type="molecule type" value="Genomic_DNA"/>
</dbReference>
<dbReference type="InterPro" id="IPR050469">
    <property type="entry name" value="Diguanylate_Cyclase"/>
</dbReference>
<evidence type="ECO:0000256" key="6">
    <source>
        <dbReference type="SAM" id="Phobius"/>
    </source>
</evidence>
<accession>A0A511N0G7</accession>
<dbReference type="FunFam" id="3.30.70.270:FF:000001">
    <property type="entry name" value="Diguanylate cyclase domain protein"/>
    <property type="match status" value="1"/>
</dbReference>
<dbReference type="NCBIfam" id="TIGR00254">
    <property type="entry name" value="GGDEF"/>
    <property type="match status" value="1"/>
</dbReference>
<sequence length="357" mass="40452">MTGPIDTLFINLCMVVALSYLISLTYTRWKVVEDDWRLKVARSLMAALCAVLLLMHGLKFQETIILDLKLVPILLIVLRYGPLYGLLSSLPLLMVRLTVLQDLPPQLFLTGYTLFMLTLLGVHKSITQDVKPYLRACALSLFAYHLPWAFSPRRAELLLVMLPSVLFNMLGFAIAMMVIRSRILYLKATHHLRTEAQTDPLTGIYNRRQFEMDMPGLNPGDSLLLLDLDHFKQVNDRHGHQTGDRVLQEFTALLQSCTRNRDRVYRIGGEEFLVVLRAVTPAGSARIAERIRSQVAAHAFEAVGQLTVSGGWCMLQQDRAVEDTLQQADHFLYQAKQQGRNQMCCCLDPQQALPSLE</sequence>
<feature type="domain" description="GGDEF" evidence="7">
    <location>
        <begin position="219"/>
        <end position="348"/>
    </location>
</feature>
<evidence type="ECO:0000256" key="2">
    <source>
        <dbReference type="ARBA" id="ARBA00022475"/>
    </source>
</evidence>
<dbReference type="GO" id="GO:0071555">
    <property type="term" value="P:cell wall organization"/>
    <property type="evidence" value="ECO:0007669"/>
    <property type="project" value="InterPro"/>
</dbReference>
<proteinExistence type="predicted"/>
<keyword evidence="9" id="KW-1185">Reference proteome</keyword>
<dbReference type="SMART" id="SM00267">
    <property type="entry name" value="GGDEF"/>
    <property type="match status" value="1"/>
</dbReference>
<dbReference type="InterPro" id="IPR029787">
    <property type="entry name" value="Nucleotide_cyclase"/>
</dbReference>
<dbReference type="CDD" id="cd01949">
    <property type="entry name" value="GGDEF"/>
    <property type="match status" value="1"/>
</dbReference>
<feature type="transmembrane region" description="Helical" evidence="6">
    <location>
        <begin position="157"/>
        <end position="179"/>
    </location>
</feature>
<dbReference type="SUPFAM" id="SSF55073">
    <property type="entry name" value="Nucleotide cyclase"/>
    <property type="match status" value="1"/>
</dbReference>
<keyword evidence="3 6" id="KW-0812">Transmembrane</keyword>
<keyword evidence="4 6" id="KW-1133">Transmembrane helix</keyword>